<reference evidence="3" key="2">
    <citation type="submission" date="2013-12" db="EMBL/GenBank/DDBJ databases">
        <title>Evolution of pathogenesis and genome organization in the Tremellales.</title>
        <authorList>
            <person name="Cuomo C."/>
            <person name="Litvintseva A."/>
            <person name="Heitman J."/>
            <person name="Chen Y."/>
            <person name="Sun S."/>
            <person name="Springer D."/>
            <person name="Dromer F."/>
            <person name="Young S."/>
            <person name="Zeng Q."/>
            <person name="Chapman S."/>
            <person name="Gujja S."/>
            <person name="Saif S."/>
            <person name="Birren B."/>
        </authorList>
    </citation>
    <scope>NUCLEOTIDE SEQUENCE [LARGE SCALE GENOMIC DNA]</scope>
    <source>
        <strain evidence="3">BCC8398</strain>
    </source>
</reference>
<dbReference type="PANTHER" id="PTHR13847:SF260">
    <property type="entry name" value="FAD DEPENDENT OXIDOREDUCTASE DOMAIN-CONTAINING PROTEIN"/>
    <property type="match status" value="1"/>
</dbReference>
<dbReference type="GO" id="GO:0005737">
    <property type="term" value="C:cytoplasm"/>
    <property type="evidence" value="ECO:0007669"/>
    <property type="project" value="TreeGrafter"/>
</dbReference>
<organism evidence="2 3">
    <name type="scientific">Kwoniella heveanensis BCC8398</name>
    <dbReference type="NCBI Taxonomy" id="1296120"/>
    <lineage>
        <taxon>Eukaryota</taxon>
        <taxon>Fungi</taxon>
        <taxon>Dikarya</taxon>
        <taxon>Basidiomycota</taxon>
        <taxon>Agaricomycotina</taxon>
        <taxon>Tremellomycetes</taxon>
        <taxon>Tremellales</taxon>
        <taxon>Cryptococcaceae</taxon>
        <taxon>Kwoniella</taxon>
    </lineage>
</organism>
<dbReference type="EMBL" id="KI669511">
    <property type="protein sequence ID" value="OCF32027.1"/>
    <property type="molecule type" value="Genomic_DNA"/>
</dbReference>
<dbReference type="Gene3D" id="3.50.50.60">
    <property type="entry name" value="FAD/NAD(P)-binding domain"/>
    <property type="match status" value="1"/>
</dbReference>
<dbReference type="Pfam" id="PF01266">
    <property type="entry name" value="DAO"/>
    <property type="match status" value="1"/>
</dbReference>
<protein>
    <recommendedName>
        <fullName evidence="1">FAD dependent oxidoreductase domain-containing protein</fullName>
    </recommendedName>
</protein>
<dbReference type="OrthoDB" id="429143at2759"/>
<dbReference type="STRING" id="1296120.A0A1B9GLW7"/>
<evidence type="ECO:0000313" key="2">
    <source>
        <dbReference type="EMBL" id="OCF32027.1"/>
    </source>
</evidence>
<reference evidence="2 3" key="1">
    <citation type="submission" date="2013-07" db="EMBL/GenBank/DDBJ databases">
        <title>The Genome Sequence of Cryptococcus heveanensis BCC8398.</title>
        <authorList>
            <consortium name="The Broad Institute Genome Sequencing Platform"/>
            <person name="Cuomo C."/>
            <person name="Litvintseva A."/>
            <person name="Chen Y."/>
            <person name="Heitman J."/>
            <person name="Sun S."/>
            <person name="Springer D."/>
            <person name="Dromer F."/>
            <person name="Young S.K."/>
            <person name="Zeng Q."/>
            <person name="Gargeya S."/>
            <person name="Fitzgerald M."/>
            <person name="Abouelleil A."/>
            <person name="Alvarado L."/>
            <person name="Berlin A.M."/>
            <person name="Chapman S.B."/>
            <person name="Dewar J."/>
            <person name="Goldberg J."/>
            <person name="Griggs A."/>
            <person name="Gujja S."/>
            <person name="Hansen M."/>
            <person name="Howarth C."/>
            <person name="Imamovic A."/>
            <person name="Larimer J."/>
            <person name="McCowan C."/>
            <person name="Murphy C."/>
            <person name="Pearson M."/>
            <person name="Priest M."/>
            <person name="Roberts A."/>
            <person name="Saif S."/>
            <person name="Shea T."/>
            <person name="Sykes S."/>
            <person name="Wortman J."/>
            <person name="Nusbaum C."/>
            <person name="Birren B."/>
        </authorList>
    </citation>
    <scope>NUCLEOTIDE SEQUENCE [LARGE SCALE GENOMIC DNA]</scope>
    <source>
        <strain evidence="2 3">BCC8398</strain>
    </source>
</reference>
<dbReference type="InterPro" id="IPR036188">
    <property type="entry name" value="FAD/NAD-bd_sf"/>
</dbReference>
<proteinExistence type="predicted"/>
<dbReference type="Proteomes" id="UP000092666">
    <property type="component" value="Unassembled WGS sequence"/>
</dbReference>
<dbReference type="SUPFAM" id="SSF51905">
    <property type="entry name" value="FAD/NAD(P)-binding domain"/>
    <property type="match status" value="1"/>
</dbReference>
<dbReference type="PANTHER" id="PTHR13847">
    <property type="entry name" value="SARCOSINE DEHYDROGENASE-RELATED"/>
    <property type="match status" value="1"/>
</dbReference>
<accession>A0A1B9GLW7</accession>
<evidence type="ECO:0000259" key="1">
    <source>
        <dbReference type="Pfam" id="PF01266"/>
    </source>
</evidence>
<gene>
    <name evidence="2" type="ORF">I316_06413</name>
</gene>
<keyword evidence="3" id="KW-1185">Reference proteome</keyword>
<name>A0A1B9GLW7_9TREE</name>
<sequence>MSTSPRRTSPWGPKVFPPEWALSAWQRSVRDDPLINWGEHDPLPQTADVVVIGSGISGATTAHRLLYSPDRPGSVVVLEAREITSGASGRNAGHCRPDLYRGYNAYSRFHGPEQAKKILESEAITFKKVSDFIAEHNVDCDWTPRTTVDLCLSEDFVQYARQAYEDAKAAGLDLSQVEELDQAAAQKAGGTDKAFWGYRWKAATLNPIKLAYAVWRQCLAKEGFSMFAFTPAESVKANNGNTTHPWIVSTPRGDIATTKVVYTTNGYTKLLLPELEDLLWAYRAQAVQLQPPPAGLATFPRIEPSLSLRYELQYYYSVGTRPDNSVVMALPRTCEGYTQEQYENLFGNMDDATTEDLRGKDAFEHFVKAFPNAGYDTSVYGEGLGGFDYTWSGILGFTPDQVPFIGPVPGKEGQYMMAGFNGHGMARIFHCGPCLADVVMNGMSAWDPTVPEAFTITEERLRRLRDLLPKGVSVAHQAESTTFAK</sequence>
<feature type="domain" description="FAD dependent oxidoreductase" evidence="1">
    <location>
        <begin position="48"/>
        <end position="437"/>
    </location>
</feature>
<dbReference type="InterPro" id="IPR006076">
    <property type="entry name" value="FAD-dep_OxRdtase"/>
</dbReference>
<evidence type="ECO:0000313" key="3">
    <source>
        <dbReference type="Proteomes" id="UP000092666"/>
    </source>
</evidence>
<dbReference type="Gene3D" id="3.30.9.10">
    <property type="entry name" value="D-Amino Acid Oxidase, subunit A, domain 2"/>
    <property type="match status" value="1"/>
</dbReference>
<dbReference type="AlphaFoldDB" id="A0A1B9GLW7"/>